<name>A0ABV7WQ69_9GAMM</name>
<gene>
    <name evidence="4" type="ORF">ACFOND_06515</name>
</gene>
<dbReference type="CDD" id="cd06558">
    <property type="entry name" value="crotonase-like"/>
    <property type="match status" value="1"/>
</dbReference>
<comment type="caution">
    <text evidence="4">The sequence shown here is derived from an EMBL/GenBank/DDBJ whole genome shotgun (WGS) entry which is preliminary data.</text>
</comment>
<evidence type="ECO:0000256" key="1">
    <source>
        <dbReference type="ARBA" id="ARBA00004275"/>
    </source>
</evidence>
<organism evidence="4 5">
    <name type="scientific">Reinekea marina</name>
    <dbReference type="NCBI Taxonomy" id="1310421"/>
    <lineage>
        <taxon>Bacteria</taxon>
        <taxon>Pseudomonadati</taxon>
        <taxon>Pseudomonadota</taxon>
        <taxon>Gammaproteobacteria</taxon>
        <taxon>Oceanospirillales</taxon>
        <taxon>Saccharospirillaceae</taxon>
        <taxon>Reinekea</taxon>
    </lineage>
</organism>
<evidence type="ECO:0000256" key="3">
    <source>
        <dbReference type="ARBA" id="ARBA00023235"/>
    </source>
</evidence>
<dbReference type="SUPFAM" id="SSF52096">
    <property type="entry name" value="ClpP/crotonase"/>
    <property type="match status" value="1"/>
</dbReference>
<comment type="subcellular location">
    <subcellularLocation>
        <location evidence="1">Peroxisome</location>
    </subcellularLocation>
</comment>
<keyword evidence="3" id="KW-0413">Isomerase</keyword>
<keyword evidence="2" id="KW-0576">Peroxisome</keyword>
<dbReference type="Gene3D" id="3.90.226.10">
    <property type="entry name" value="2-enoyl-CoA Hydratase, Chain A, domain 1"/>
    <property type="match status" value="1"/>
</dbReference>
<protein>
    <submittedName>
        <fullName evidence="4">Enoyl-CoA hydratase</fullName>
    </submittedName>
</protein>
<dbReference type="PANTHER" id="PTHR43684:SF1">
    <property type="entry name" value="ENOYL-COA DELTA ISOMERASE 2"/>
    <property type="match status" value="1"/>
</dbReference>
<accession>A0ABV7WQ69</accession>
<dbReference type="Proteomes" id="UP001595710">
    <property type="component" value="Unassembled WGS sequence"/>
</dbReference>
<sequence length="246" mass="27190">MSDININTAQGVMEIQFNRPDKKNAITEQMYKELTAAFINARKNDAVQVVLMSGQKSCFTAGNDLADFMQHPPEDDDAPVFQFLMTMADFPKPVIAAVNGAAVGIGTTLLLHCDLVFCGENAKFQMPFVNLGLVPEFASSYLLPLRVGHAKASEWLLTGKMFGAHEAKEAGLINEVYSDETFFSAALQQAQGIAKLPTESVRITKKLMKQTYMSKTLQTIDEEGALFRKRLESDDFKNAVSAFFNK</sequence>
<dbReference type="InterPro" id="IPR029045">
    <property type="entry name" value="ClpP/crotonase-like_dom_sf"/>
</dbReference>
<dbReference type="EMBL" id="JBHRYN010000008">
    <property type="protein sequence ID" value="MFC3701292.1"/>
    <property type="molecule type" value="Genomic_DNA"/>
</dbReference>
<proteinExistence type="predicted"/>
<dbReference type="InterPro" id="IPR051053">
    <property type="entry name" value="ECH/Chromodomain_protein"/>
</dbReference>
<dbReference type="RefSeq" id="WP_290282705.1">
    <property type="nucleotide sequence ID" value="NZ_JAUFQI010000001.1"/>
</dbReference>
<evidence type="ECO:0000256" key="2">
    <source>
        <dbReference type="ARBA" id="ARBA00023140"/>
    </source>
</evidence>
<evidence type="ECO:0000313" key="5">
    <source>
        <dbReference type="Proteomes" id="UP001595710"/>
    </source>
</evidence>
<dbReference type="Pfam" id="PF00378">
    <property type="entry name" value="ECH_1"/>
    <property type="match status" value="1"/>
</dbReference>
<reference evidence="5" key="1">
    <citation type="journal article" date="2019" name="Int. J. Syst. Evol. Microbiol.">
        <title>The Global Catalogue of Microorganisms (GCM) 10K type strain sequencing project: providing services to taxonomists for standard genome sequencing and annotation.</title>
        <authorList>
            <consortium name="The Broad Institute Genomics Platform"/>
            <consortium name="The Broad Institute Genome Sequencing Center for Infectious Disease"/>
            <person name="Wu L."/>
            <person name="Ma J."/>
        </authorList>
    </citation>
    <scope>NUCLEOTIDE SEQUENCE [LARGE SCALE GENOMIC DNA]</scope>
    <source>
        <strain evidence="5">CECT 8288</strain>
    </source>
</reference>
<dbReference type="InterPro" id="IPR001753">
    <property type="entry name" value="Enoyl-CoA_hydra/iso"/>
</dbReference>
<dbReference type="PANTHER" id="PTHR43684">
    <property type="match status" value="1"/>
</dbReference>
<keyword evidence="5" id="KW-1185">Reference proteome</keyword>
<evidence type="ECO:0000313" key="4">
    <source>
        <dbReference type="EMBL" id="MFC3701292.1"/>
    </source>
</evidence>